<dbReference type="EMBL" id="BOMG01000032">
    <property type="protein sequence ID" value="GID53533.1"/>
    <property type="molecule type" value="Genomic_DNA"/>
</dbReference>
<dbReference type="Proteomes" id="UP000612282">
    <property type="component" value="Unassembled WGS sequence"/>
</dbReference>
<protein>
    <recommendedName>
        <fullName evidence="2">IPT/TIG domain-containing protein</fullName>
    </recommendedName>
</protein>
<dbReference type="RefSeq" id="WP_203794442.1">
    <property type="nucleotide sequence ID" value="NZ_BAAAQE010000024.1"/>
</dbReference>
<comment type="caution">
    <text evidence="3">The sequence shown here is derived from an EMBL/GenBank/DDBJ whole genome shotgun (WGS) entry which is preliminary data.</text>
</comment>
<dbReference type="SUPFAM" id="SSF81296">
    <property type="entry name" value="E set domains"/>
    <property type="match status" value="1"/>
</dbReference>
<keyword evidence="4" id="KW-1185">Reference proteome</keyword>
<feature type="chain" id="PRO_5045828260" description="IPT/TIG domain-containing protein" evidence="1">
    <location>
        <begin position="24"/>
        <end position="822"/>
    </location>
</feature>
<dbReference type="InterPro" id="IPR013783">
    <property type="entry name" value="Ig-like_fold"/>
</dbReference>
<evidence type="ECO:0000313" key="3">
    <source>
        <dbReference type="EMBL" id="GID53533.1"/>
    </source>
</evidence>
<evidence type="ECO:0000313" key="4">
    <source>
        <dbReference type="Proteomes" id="UP000612282"/>
    </source>
</evidence>
<name>A0ABQ3X4T7_9ACTN</name>
<reference evidence="3 4" key="1">
    <citation type="submission" date="2021-01" db="EMBL/GenBank/DDBJ databases">
        <title>Whole genome shotgun sequence of Actinoplanes couchii NBRC 106145.</title>
        <authorList>
            <person name="Komaki H."/>
            <person name="Tamura T."/>
        </authorList>
    </citation>
    <scope>NUCLEOTIDE SEQUENCE [LARGE SCALE GENOMIC DNA]</scope>
    <source>
        <strain evidence="3 4">NBRC 106145</strain>
    </source>
</reference>
<organism evidence="3 4">
    <name type="scientific">Actinoplanes couchii</name>
    <dbReference type="NCBI Taxonomy" id="403638"/>
    <lineage>
        <taxon>Bacteria</taxon>
        <taxon>Bacillati</taxon>
        <taxon>Actinomycetota</taxon>
        <taxon>Actinomycetes</taxon>
        <taxon>Micromonosporales</taxon>
        <taxon>Micromonosporaceae</taxon>
        <taxon>Actinoplanes</taxon>
    </lineage>
</organism>
<dbReference type="Gene3D" id="2.60.40.10">
    <property type="entry name" value="Immunoglobulins"/>
    <property type="match status" value="1"/>
</dbReference>
<keyword evidence="1" id="KW-0732">Signal</keyword>
<evidence type="ECO:0000256" key="1">
    <source>
        <dbReference type="SAM" id="SignalP"/>
    </source>
</evidence>
<evidence type="ECO:0000259" key="2">
    <source>
        <dbReference type="Pfam" id="PF01833"/>
    </source>
</evidence>
<dbReference type="InterPro" id="IPR002909">
    <property type="entry name" value="IPT_dom"/>
</dbReference>
<accession>A0ABQ3X4T7</accession>
<sequence>MPKIRKKSLVRALGTVTSSVAAAAGVVVAVGQPAQAAVVSATTAPIGGTVRITEPNGFTTATSAPAVLLRPSNETCAIYTTPSSTLVSAESATKVDNSTISFKVPVLPLGTNGVAKAQNVCVYPNAGNGATPIGGTTPVLTAYQSLTSNPSNGLSGVTNNLTLNSATPIFTGVTTPAALFTQNPCPAGYGVSAGNIPAPVIKAGLANSAATVAVPSAVIGSGSFNTCVYQGSTTNDPLLGASTYQVTLPQLSLSANSGPYDAVNNITANSGATSLFSGIAAPGVLFTPNAGCPANYDTTVAGSVAVPASGIRKLANNRLGITVPKLAITDKQPKVYQLCTYTGSSGESTVLGSAPYTSTVLPNPTSITPNAGPTTGGITITVNGTDFPTTPGSISATLGGVDLLNVTPVNPTSFTATLPLRTAGDNAALVVNTLAGSRTLPGAFSFRNALKILGTNTAPATSAATDVLVQGTDFLSQVFGTSADGAKIYLVRGEYDPTVDENNNKANGPLAECTNPFVLSDTELVCTLKLNRRLDKTGVLADVLGATKSLTSDIGTRLGSRLITSLGNKFSLDDIGRVLTGSGNGNTIPAGSTIQAVLTPGLALISQPATGTTTLQSLLSGIVGDVLKATTGGVGVLTTAGSNVVTASGTTFSKSDVGRVLKDVTGIVSGTTISAVLPGGTSAVLSAPATASTTGGTPIKITSTLLGSNLVSGDFSVGDAGAVFGQNSAGIPVGSRITQLTNNNTTAEISQAATSTFNNLVTGTPAAVDRPVGLTLLPNLAVPDGAYNLTLVSNGAPGASTTSADYKQTALTSGSIFTVSPF</sequence>
<feature type="domain" description="IPT/TIG" evidence="2">
    <location>
        <begin position="362"/>
        <end position="445"/>
    </location>
</feature>
<dbReference type="CDD" id="cd00603">
    <property type="entry name" value="IPT_PCSR"/>
    <property type="match status" value="1"/>
</dbReference>
<dbReference type="InterPro" id="IPR014756">
    <property type="entry name" value="Ig_E-set"/>
</dbReference>
<proteinExistence type="predicted"/>
<dbReference type="Pfam" id="PF01833">
    <property type="entry name" value="TIG"/>
    <property type="match status" value="1"/>
</dbReference>
<gene>
    <name evidence="3" type="ORF">Aco03nite_019370</name>
</gene>
<feature type="signal peptide" evidence="1">
    <location>
        <begin position="1"/>
        <end position="23"/>
    </location>
</feature>